<accession>A0A9N9UNH6</accession>
<evidence type="ECO:0008006" key="3">
    <source>
        <dbReference type="Google" id="ProtNLM"/>
    </source>
</evidence>
<comment type="caution">
    <text evidence="1">The sequence shown here is derived from an EMBL/GenBank/DDBJ whole genome shotgun (WGS) entry which is preliminary data.</text>
</comment>
<dbReference type="PANTHER" id="PTHR21310">
    <property type="entry name" value="AMINOGLYCOSIDE PHOSPHOTRANSFERASE-RELATED-RELATED"/>
    <property type="match status" value="1"/>
</dbReference>
<dbReference type="AlphaFoldDB" id="A0A9N9UNH6"/>
<dbReference type="PANTHER" id="PTHR21310:SF37">
    <property type="entry name" value="AMINOGLYCOSIDE PHOSPHOTRANSFERASE DOMAIN-CONTAINING PROTEIN"/>
    <property type="match status" value="1"/>
</dbReference>
<organism evidence="1 2">
    <name type="scientific">Clonostachys byssicola</name>
    <dbReference type="NCBI Taxonomy" id="160290"/>
    <lineage>
        <taxon>Eukaryota</taxon>
        <taxon>Fungi</taxon>
        <taxon>Dikarya</taxon>
        <taxon>Ascomycota</taxon>
        <taxon>Pezizomycotina</taxon>
        <taxon>Sordariomycetes</taxon>
        <taxon>Hypocreomycetidae</taxon>
        <taxon>Hypocreales</taxon>
        <taxon>Bionectriaceae</taxon>
        <taxon>Clonostachys</taxon>
    </lineage>
</organism>
<dbReference type="Gene3D" id="3.30.200.20">
    <property type="entry name" value="Phosphorylase Kinase, domain 1"/>
    <property type="match status" value="1"/>
</dbReference>
<protein>
    <recommendedName>
        <fullName evidence="3">Aminoglycoside phosphotransferase domain-containing protein</fullName>
    </recommendedName>
</protein>
<dbReference type="EMBL" id="CABFNO020001523">
    <property type="protein sequence ID" value="CAG9993793.1"/>
    <property type="molecule type" value="Genomic_DNA"/>
</dbReference>
<evidence type="ECO:0000313" key="2">
    <source>
        <dbReference type="Proteomes" id="UP000754883"/>
    </source>
</evidence>
<keyword evidence="2" id="KW-1185">Reference proteome</keyword>
<name>A0A9N9UNH6_9HYPO</name>
<sequence length="519" mass="60274">MVDYLEGLEPGYFEVEWDTAYTAVAKSERLRMKDSFSQPSVIKALEEFVASRIGEDRGPATHESTSEGRSHFIFEFAFSDGSLVLLRVPYPGGSSISIKAEKITNEGEWMEYFSADTSIPIPHIYSFSKDASDLVPILNLPFILMDVIKHGQILSEYLATLPDSGSESDTIRSKIYEEFALFYLQLRHQNVYDIGSIGRDSNGKWEGTKRLFTSDMYLQSEGIPEWPSSPFLDAPYQFPLDYFQRMASEQRMFLWDLRTLNSPRRLDKPGTLGRSRREKDPNIDPEEIAKCARLRYRARHSFTELMDELYTDMEEYHYTHIVPFVPHLNPDKMFYDPGTGRITSVFNVEFSNFTMRAFLSDPPPWLIGLPPSHYIRRHDLNTYITKYEAALPKFIEAMKKVEARAEQRMGWEGVAPHPEDPKALSTLMLESWNSRRFWFHYALQHICHVDYLYYDVLYKLHRDGQPWELEPELVAEMEEYVEHCKDMAQSLEQDCEKLFEGPDPQLKTLVAAMKAGRLD</sequence>
<gene>
    <name evidence="1" type="ORF">CBYS24578_00004423</name>
</gene>
<dbReference type="Proteomes" id="UP000754883">
    <property type="component" value="Unassembled WGS sequence"/>
</dbReference>
<reference evidence="1" key="1">
    <citation type="submission" date="2021-10" db="EMBL/GenBank/DDBJ databases">
        <authorList>
            <person name="Piombo E."/>
        </authorList>
    </citation>
    <scope>NUCLEOTIDE SEQUENCE</scope>
</reference>
<evidence type="ECO:0000313" key="1">
    <source>
        <dbReference type="EMBL" id="CAG9993793.1"/>
    </source>
</evidence>
<proteinExistence type="predicted"/>
<dbReference type="InterPro" id="IPR051678">
    <property type="entry name" value="AGP_Transferase"/>
</dbReference>
<dbReference type="OrthoDB" id="5412996at2759"/>